<accession>A0A655C5D2</accession>
<keyword evidence="1" id="KW-1133">Transmembrane helix</keyword>
<keyword evidence="1" id="KW-0812">Transmembrane</keyword>
<dbReference type="Proteomes" id="UP000041314">
    <property type="component" value="Unassembled WGS sequence"/>
</dbReference>
<organism evidence="2 3">
    <name type="scientific">Salmonella enterica subsp. enterica serovar Bovismorbificans</name>
    <dbReference type="NCBI Taxonomy" id="58097"/>
    <lineage>
        <taxon>Bacteria</taxon>
        <taxon>Pseudomonadati</taxon>
        <taxon>Pseudomonadota</taxon>
        <taxon>Gammaproteobacteria</taxon>
        <taxon>Enterobacterales</taxon>
        <taxon>Enterobacteriaceae</taxon>
        <taxon>Salmonella</taxon>
    </lineage>
</organism>
<sequence length="90" mass="10168">MLVFERGHVFARSLGLFYHKHFIRRRADTERRLNVLYRNRFVLMHDVADNVFFSFLHVIFPTAGIGAGALVRIAFIDVAGKQAAAGIGHA</sequence>
<proteinExistence type="predicted"/>
<feature type="transmembrane region" description="Helical" evidence="1">
    <location>
        <begin position="51"/>
        <end position="75"/>
    </location>
</feature>
<evidence type="ECO:0000313" key="2">
    <source>
        <dbReference type="EMBL" id="CNT96584.1"/>
    </source>
</evidence>
<gene>
    <name evidence="2" type="ORF">ERS008198_01550</name>
</gene>
<evidence type="ECO:0000313" key="3">
    <source>
        <dbReference type="Proteomes" id="UP000041314"/>
    </source>
</evidence>
<name>A0A655C5D2_SALET</name>
<keyword evidence="1" id="KW-0472">Membrane</keyword>
<dbReference type="AlphaFoldDB" id="A0A655C5D2"/>
<evidence type="ECO:0000256" key="1">
    <source>
        <dbReference type="SAM" id="Phobius"/>
    </source>
</evidence>
<dbReference type="EMBL" id="CQPA01000008">
    <property type="protein sequence ID" value="CNT96584.1"/>
    <property type="molecule type" value="Genomic_DNA"/>
</dbReference>
<reference evidence="2 3" key="1">
    <citation type="submission" date="2015-03" db="EMBL/GenBank/DDBJ databases">
        <authorList>
            <consortium name="Pathogen Informatics"/>
        </authorList>
    </citation>
    <scope>NUCLEOTIDE SEQUENCE [LARGE SCALE GENOMIC DNA]</scope>
    <source>
        <strain evidence="2 3">A1104</strain>
    </source>
</reference>
<protein>
    <submittedName>
        <fullName evidence="2">Uncharacterized protein</fullName>
    </submittedName>
</protein>